<evidence type="ECO:0000313" key="2">
    <source>
        <dbReference type="Proteomes" id="UP001218218"/>
    </source>
</evidence>
<dbReference type="Proteomes" id="UP001218218">
    <property type="component" value="Unassembled WGS sequence"/>
</dbReference>
<accession>A0AAD7AWB4</accession>
<name>A0AAD7AWB4_9AGAR</name>
<reference evidence="1" key="1">
    <citation type="submission" date="2023-03" db="EMBL/GenBank/DDBJ databases">
        <title>Massive genome expansion in bonnet fungi (Mycena s.s.) driven by repeated elements and novel gene families across ecological guilds.</title>
        <authorList>
            <consortium name="Lawrence Berkeley National Laboratory"/>
            <person name="Harder C.B."/>
            <person name="Miyauchi S."/>
            <person name="Viragh M."/>
            <person name="Kuo A."/>
            <person name="Thoen E."/>
            <person name="Andreopoulos B."/>
            <person name="Lu D."/>
            <person name="Skrede I."/>
            <person name="Drula E."/>
            <person name="Henrissat B."/>
            <person name="Morin E."/>
            <person name="Kohler A."/>
            <person name="Barry K."/>
            <person name="LaButti K."/>
            <person name="Morin E."/>
            <person name="Salamov A."/>
            <person name="Lipzen A."/>
            <person name="Mereny Z."/>
            <person name="Hegedus B."/>
            <person name="Baldrian P."/>
            <person name="Stursova M."/>
            <person name="Weitz H."/>
            <person name="Taylor A."/>
            <person name="Grigoriev I.V."/>
            <person name="Nagy L.G."/>
            <person name="Martin F."/>
            <person name="Kauserud H."/>
        </authorList>
    </citation>
    <scope>NUCLEOTIDE SEQUENCE</scope>
    <source>
        <strain evidence="1">CBHHK002</strain>
    </source>
</reference>
<evidence type="ECO:0000313" key="1">
    <source>
        <dbReference type="EMBL" id="KAJ7369020.1"/>
    </source>
</evidence>
<dbReference type="PANTHER" id="PTHR48471:SF1">
    <property type="entry name" value="DDE TNP4 DOMAIN-CONTAINING PROTEIN"/>
    <property type="match status" value="1"/>
</dbReference>
<dbReference type="PANTHER" id="PTHR48471">
    <property type="entry name" value="DDE TNP4 DOMAIN-CONTAINING PROTEIN"/>
    <property type="match status" value="1"/>
</dbReference>
<sequence length="196" mass="22889">MPAAKIKWPQHDEFAANNALIVERHPRLTGAFASIDGLNLACQTSDDEEIENATYNGWLCEHFIDGKIRAPIKTGQRMRGTRAEIDERVAFDRELLSYRQTAEWGMRGLQGSFGRLRIPLEINRQEERADLLEICVRLNNLRAELVGINQIRSVYMPLWRETREEEQVWTNFENMLFGEQRRSDRVARFHNVAIFE</sequence>
<gene>
    <name evidence="1" type="ORF">DFH08DRAFT_796829</name>
</gene>
<comment type="caution">
    <text evidence="1">The sequence shown here is derived from an EMBL/GenBank/DDBJ whole genome shotgun (WGS) entry which is preliminary data.</text>
</comment>
<proteinExistence type="predicted"/>
<dbReference type="EMBL" id="JARIHO010000001">
    <property type="protein sequence ID" value="KAJ7369020.1"/>
    <property type="molecule type" value="Genomic_DNA"/>
</dbReference>
<keyword evidence="2" id="KW-1185">Reference proteome</keyword>
<protein>
    <submittedName>
        <fullName evidence="1">Uncharacterized protein</fullName>
    </submittedName>
</protein>
<organism evidence="1 2">
    <name type="scientific">Mycena albidolilacea</name>
    <dbReference type="NCBI Taxonomy" id="1033008"/>
    <lineage>
        <taxon>Eukaryota</taxon>
        <taxon>Fungi</taxon>
        <taxon>Dikarya</taxon>
        <taxon>Basidiomycota</taxon>
        <taxon>Agaricomycotina</taxon>
        <taxon>Agaricomycetes</taxon>
        <taxon>Agaricomycetidae</taxon>
        <taxon>Agaricales</taxon>
        <taxon>Marasmiineae</taxon>
        <taxon>Mycenaceae</taxon>
        <taxon>Mycena</taxon>
    </lineage>
</organism>
<dbReference type="AlphaFoldDB" id="A0AAD7AWB4"/>